<comment type="cofactor">
    <cofactor evidence="1">
        <name>Mg(2+)</name>
        <dbReference type="ChEBI" id="CHEBI:18420"/>
    </cofactor>
</comment>
<keyword evidence="4" id="KW-0479">Metal-binding</keyword>
<dbReference type="GO" id="GO:0005737">
    <property type="term" value="C:cytoplasm"/>
    <property type="evidence" value="ECO:0007669"/>
    <property type="project" value="InterPro"/>
</dbReference>
<reference evidence="8 9" key="1">
    <citation type="journal article" date="2018" name="Plant J.">
        <title>Genome sequences of Chlorella sorokiniana UTEX 1602 and Micractinium conductrix SAG 241.80: implications to maltose excretion by a green alga.</title>
        <authorList>
            <person name="Arriola M.B."/>
            <person name="Velmurugan N."/>
            <person name="Zhang Y."/>
            <person name="Plunkett M.H."/>
            <person name="Hondzo H."/>
            <person name="Barney B.M."/>
        </authorList>
    </citation>
    <scope>NUCLEOTIDE SEQUENCE [LARGE SCALE GENOMIC DNA]</scope>
    <source>
        <strain evidence="9">UTEX 1602</strain>
    </source>
</reference>
<evidence type="ECO:0000256" key="4">
    <source>
        <dbReference type="ARBA" id="ARBA00022723"/>
    </source>
</evidence>
<dbReference type="AlphaFoldDB" id="A0A2P6TI28"/>
<dbReference type="CDD" id="cd00412">
    <property type="entry name" value="pyrophosphatase"/>
    <property type="match status" value="1"/>
</dbReference>
<dbReference type="Pfam" id="PF00719">
    <property type="entry name" value="Pyrophosphatase"/>
    <property type="match status" value="1"/>
</dbReference>
<proteinExistence type="inferred from homology"/>
<comment type="catalytic activity">
    <reaction evidence="7">
        <text>diphosphate + H2O = 2 phosphate + H(+)</text>
        <dbReference type="Rhea" id="RHEA:24576"/>
        <dbReference type="ChEBI" id="CHEBI:15377"/>
        <dbReference type="ChEBI" id="CHEBI:15378"/>
        <dbReference type="ChEBI" id="CHEBI:33019"/>
        <dbReference type="ChEBI" id="CHEBI:43474"/>
        <dbReference type="EC" id="3.6.1.1"/>
    </reaction>
</comment>
<comment type="caution">
    <text evidence="8">The sequence shown here is derived from an EMBL/GenBank/DDBJ whole genome shotgun (WGS) entry which is preliminary data.</text>
</comment>
<dbReference type="SUPFAM" id="SSF50324">
    <property type="entry name" value="Inorganic pyrophosphatase"/>
    <property type="match status" value="2"/>
</dbReference>
<dbReference type="EC" id="3.6.1.1" evidence="3"/>
<evidence type="ECO:0000256" key="7">
    <source>
        <dbReference type="ARBA" id="ARBA00047820"/>
    </source>
</evidence>
<protein>
    <recommendedName>
        <fullName evidence="3">inorganic diphosphatase</fullName>
        <ecNumber evidence="3">3.6.1.1</ecNumber>
    </recommendedName>
</protein>
<keyword evidence="9" id="KW-1185">Reference proteome</keyword>
<dbReference type="GO" id="GO:0000287">
    <property type="term" value="F:magnesium ion binding"/>
    <property type="evidence" value="ECO:0007669"/>
    <property type="project" value="InterPro"/>
</dbReference>
<accession>A0A2P6TI28</accession>
<dbReference type="InterPro" id="IPR008162">
    <property type="entry name" value="Pyrophosphatase"/>
</dbReference>
<dbReference type="Proteomes" id="UP000239899">
    <property type="component" value="Unassembled WGS sequence"/>
</dbReference>
<keyword evidence="5" id="KW-0378">Hydrolase</keyword>
<sequence length="291" mass="32444">MAAVASLRCSLSAVVARRPQALRAVAARPVRAARLHSAIVRAAYANEKQGAADSMDFRIFFKQAKDGAVVSPWHDIPLYAGDGLVNFVCEIPKESAAKMEVATDETNTPIKQDTKKGKLRFYPYNINWNYGLLPQTWEDPAHKNTECDAAGDNDPVDVVEIGSQACDMGGVYQVKPLGVYAMIDDGELDWKVICIRADDPLAAKLNDVEDVERELPGELKKVLEWFRDYKIPDGKWLRDYKIPDGKPANAFGFDNKCMNKAFAMDVIEETHGFYNRLRSGKRANTEELSLV</sequence>
<evidence type="ECO:0000313" key="8">
    <source>
        <dbReference type="EMBL" id="PRW33952.1"/>
    </source>
</evidence>
<dbReference type="GO" id="GO:0004427">
    <property type="term" value="F:inorganic diphosphate phosphatase activity"/>
    <property type="evidence" value="ECO:0007669"/>
    <property type="project" value="UniProtKB-EC"/>
</dbReference>
<dbReference type="GO" id="GO:0006796">
    <property type="term" value="P:phosphate-containing compound metabolic process"/>
    <property type="evidence" value="ECO:0007669"/>
    <property type="project" value="InterPro"/>
</dbReference>
<comment type="similarity">
    <text evidence="2">Belongs to the PPase family.</text>
</comment>
<organism evidence="8 9">
    <name type="scientific">Chlorella sorokiniana</name>
    <name type="common">Freshwater green alga</name>
    <dbReference type="NCBI Taxonomy" id="3076"/>
    <lineage>
        <taxon>Eukaryota</taxon>
        <taxon>Viridiplantae</taxon>
        <taxon>Chlorophyta</taxon>
        <taxon>core chlorophytes</taxon>
        <taxon>Trebouxiophyceae</taxon>
        <taxon>Chlorellales</taxon>
        <taxon>Chlorellaceae</taxon>
        <taxon>Chlorella clade</taxon>
        <taxon>Chlorella</taxon>
    </lineage>
</organism>
<evidence type="ECO:0000256" key="5">
    <source>
        <dbReference type="ARBA" id="ARBA00022801"/>
    </source>
</evidence>
<dbReference type="EMBL" id="LHPG02000015">
    <property type="protein sequence ID" value="PRW33952.1"/>
    <property type="molecule type" value="Genomic_DNA"/>
</dbReference>
<dbReference type="OrthoDB" id="1608002at2759"/>
<dbReference type="Gene3D" id="3.90.80.10">
    <property type="entry name" value="Inorganic pyrophosphatase"/>
    <property type="match status" value="2"/>
</dbReference>
<evidence type="ECO:0000256" key="2">
    <source>
        <dbReference type="ARBA" id="ARBA00006220"/>
    </source>
</evidence>
<keyword evidence="6" id="KW-0460">Magnesium</keyword>
<dbReference type="PANTHER" id="PTHR10286">
    <property type="entry name" value="INORGANIC PYROPHOSPHATASE"/>
    <property type="match status" value="1"/>
</dbReference>
<evidence type="ECO:0000313" key="9">
    <source>
        <dbReference type="Proteomes" id="UP000239899"/>
    </source>
</evidence>
<gene>
    <name evidence="8" type="ORF">C2E21_7288</name>
</gene>
<dbReference type="InterPro" id="IPR036649">
    <property type="entry name" value="Pyrophosphatase_sf"/>
</dbReference>
<evidence type="ECO:0000256" key="3">
    <source>
        <dbReference type="ARBA" id="ARBA00012146"/>
    </source>
</evidence>
<evidence type="ECO:0000256" key="6">
    <source>
        <dbReference type="ARBA" id="ARBA00022842"/>
    </source>
</evidence>
<dbReference type="PROSITE" id="PS00387">
    <property type="entry name" value="PPASE"/>
    <property type="match status" value="1"/>
</dbReference>
<dbReference type="STRING" id="3076.A0A2P6TI28"/>
<evidence type="ECO:0000256" key="1">
    <source>
        <dbReference type="ARBA" id="ARBA00001946"/>
    </source>
</evidence>
<name>A0A2P6TI28_CHLSO</name>